<dbReference type="EMBL" id="BMHP01000001">
    <property type="protein sequence ID" value="GGD59131.1"/>
    <property type="molecule type" value="Genomic_DNA"/>
</dbReference>
<dbReference type="Proteomes" id="UP000612456">
    <property type="component" value="Unassembled WGS sequence"/>
</dbReference>
<reference evidence="2" key="1">
    <citation type="journal article" date="2014" name="Int. J. Syst. Evol. Microbiol.">
        <title>Complete genome sequence of Corynebacterium casei LMG S-19264T (=DSM 44701T), isolated from a smear-ripened cheese.</title>
        <authorList>
            <consortium name="US DOE Joint Genome Institute (JGI-PGF)"/>
            <person name="Walter F."/>
            <person name="Albersmeier A."/>
            <person name="Kalinowski J."/>
            <person name="Ruckert C."/>
        </authorList>
    </citation>
    <scope>NUCLEOTIDE SEQUENCE</scope>
    <source>
        <strain evidence="2">CGMCC 1.15178</strain>
    </source>
</reference>
<organism evidence="2 3">
    <name type="scientific">Paenibacillus nasutitermitis</name>
    <dbReference type="NCBI Taxonomy" id="1652958"/>
    <lineage>
        <taxon>Bacteria</taxon>
        <taxon>Bacillati</taxon>
        <taxon>Bacillota</taxon>
        <taxon>Bacilli</taxon>
        <taxon>Bacillales</taxon>
        <taxon>Paenibacillaceae</taxon>
        <taxon>Paenibacillus</taxon>
    </lineage>
</organism>
<accession>A0A916YSJ9</accession>
<comment type="caution">
    <text evidence="2">The sequence shown here is derived from an EMBL/GenBank/DDBJ whole genome shotgun (WGS) entry which is preliminary data.</text>
</comment>
<gene>
    <name evidence="2" type="ORF">GCM10010911_16170</name>
</gene>
<dbReference type="SUPFAM" id="SSF53850">
    <property type="entry name" value="Periplasmic binding protein-like II"/>
    <property type="match status" value="1"/>
</dbReference>
<dbReference type="PANTHER" id="PTHR43649:SF12">
    <property type="entry name" value="DIACETYLCHITOBIOSE BINDING PROTEIN DASA"/>
    <property type="match status" value="1"/>
</dbReference>
<dbReference type="Gene3D" id="3.40.190.10">
    <property type="entry name" value="Periplasmic binding protein-like II"/>
    <property type="match status" value="2"/>
</dbReference>
<dbReference type="RefSeq" id="WP_188990768.1">
    <property type="nucleotide sequence ID" value="NZ_BMHP01000001.1"/>
</dbReference>
<evidence type="ECO:0000313" key="2">
    <source>
        <dbReference type="EMBL" id="GGD59131.1"/>
    </source>
</evidence>
<sequence>MKRKRFIVSIGIVAVTLGVILSACGDNDAANESGVQNPGQGPVSLHILNSHAGAKYAQQLKADDPYVKELNRLSGYDIKWEFLGHAQDFTQQLTVRFASKDLADMIRTTNINASMHAGAVENGIFTELGPLIDKYGPNLKKMIPQETWNSPKVSKNGKIYGIPSIVPIPASNVIYIRQDWLDKLGMKQPKTMDEWKAYFEGVRKEDLDGNGNPDDEYGLYVREDMVGGDLFFHEFGYHPSEWTLQDGQLQPGIIQPEMKEALKWWKMMYENKYVNPDLFTLKASDWLAGISNGKGGSWKYSFDVANISFSPDKFADKNAKIDLIGGPVGPTGKHGLTPRGDQVYFVWVIPTSSKKAVEAVKFLDWAWSSPEAQTFFNYGVKDLSYKVENGQIKWDKNDEVNKADGNSVWVFYQLSINPTNVGTQSPKLFELQPNKELMMKGMKVAEEEIYETDGMSMPALEAFSTKPELSPGLGNGTMFFDMFAKVVTGKEDLDAAFDKFVQEWKRRGGDEAIKEATDWYNAFHKQ</sequence>
<dbReference type="PROSITE" id="PS51257">
    <property type="entry name" value="PROKAR_LIPOPROTEIN"/>
    <property type="match status" value="1"/>
</dbReference>
<proteinExistence type="predicted"/>
<dbReference type="AlphaFoldDB" id="A0A916YSJ9"/>
<dbReference type="InterPro" id="IPR050490">
    <property type="entry name" value="Bact_solute-bd_prot1"/>
</dbReference>
<keyword evidence="1" id="KW-0732">Signal</keyword>
<feature type="signal peptide" evidence="1">
    <location>
        <begin position="1"/>
        <end position="25"/>
    </location>
</feature>
<reference evidence="2" key="2">
    <citation type="submission" date="2020-09" db="EMBL/GenBank/DDBJ databases">
        <authorList>
            <person name="Sun Q."/>
            <person name="Zhou Y."/>
        </authorList>
    </citation>
    <scope>NUCLEOTIDE SEQUENCE</scope>
    <source>
        <strain evidence="2">CGMCC 1.15178</strain>
    </source>
</reference>
<protein>
    <submittedName>
        <fullName evidence="2">Sugar ABC transporter permease</fullName>
    </submittedName>
</protein>
<keyword evidence="3" id="KW-1185">Reference proteome</keyword>
<name>A0A916YSJ9_9BACL</name>
<evidence type="ECO:0000256" key="1">
    <source>
        <dbReference type="SAM" id="SignalP"/>
    </source>
</evidence>
<evidence type="ECO:0000313" key="3">
    <source>
        <dbReference type="Proteomes" id="UP000612456"/>
    </source>
</evidence>
<dbReference type="PANTHER" id="PTHR43649">
    <property type="entry name" value="ARABINOSE-BINDING PROTEIN-RELATED"/>
    <property type="match status" value="1"/>
</dbReference>
<feature type="chain" id="PRO_5038778262" evidence="1">
    <location>
        <begin position="26"/>
        <end position="526"/>
    </location>
</feature>